<organism evidence="2 3">
    <name type="scientific">Christiangramia antarctica</name>
    <dbReference type="NCBI Taxonomy" id="2058158"/>
    <lineage>
        <taxon>Bacteria</taxon>
        <taxon>Pseudomonadati</taxon>
        <taxon>Bacteroidota</taxon>
        <taxon>Flavobacteriia</taxon>
        <taxon>Flavobacteriales</taxon>
        <taxon>Flavobacteriaceae</taxon>
        <taxon>Christiangramia</taxon>
    </lineage>
</organism>
<keyword evidence="1" id="KW-0472">Membrane</keyword>
<dbReference type="EMBL" id="JBHUOJ010000004">
    <property type="protein sequence ID" value="MFD2831987.1"/>
    <property type="molecule type" value="Genomic_DNA"/>
</dbReference>
<sequence>MDTSSVIIGLFLFGLFFFPIIYALIRQHAIEKKKNNLLFKYAGDNKLTLTETESIGHLNLGLDTQAKKLIILENKEKPEFEIIDLHQVGKVQVSKQLFPGKTKNKKEKIMHLRLELENKIDSKVTAITFYDEDDADSTDAEIRLHEAKKWDELLHKNLAS</sequence>
<name>A0ABW5WZQ0_9FLAO</name>
<proteinExistence type="predicted"/>
<reference evidence="3" key="1">
    <citation type="journal article" date="2019" name="Int. J. Syst. Evol. Microbiol.">
        <title>The Global Catalogue of Microorganisms (GCM) 10K type strain sequencing project: providing services to taxonomists for standard genome sequencing and annotation.</title>
        <authorList>
            <consortium name="The Broad Institute Genomics Platform"/>
            <consortium name="The Broad Institute Genome Sequencing Center for Infectious Disease"/>
            <person name="Wu L."/>
            <person name="Ma J."/>
        </authorList>
    </citation>
    <scope>NUCLEOTIDE SEQUENCE [LARGE SCALE GENOMIC DNA]</scope>
    <source>
        <strain evidence="3">KCTC 52925</strain>
    </source>
</reference>
<keyword evidence="3" id="KW-1185">Reference proteome</keyword>
<evidence type="ECO:0000313" key="2">
    <source>
        <dbReference type="EMBL" id="MFD2831987.1"/>
    </source>
</evidence>
<comment type="caution">
    <text evidence="2">The sequence shown here is derived from an EMBL/GenBank/DDBJ whole genome shotgun (WGS) entry which is preliminary data.</text>
</comment>
<evidence type="ECO:0000256" key="1">
    <source>
        <dbReference type="SAM" id="Phobius"/>
    </source>
</evidence>
<gene>
    <name evidence="2" type="ORF">ACFSYS_01720</name>
</gene>
<keyword evidence="1" id="KW-1133">Transmembrane helix</keyword>
<keyword evidence="1" id="KW-0812">Transmembrane</keyword>
<protein>
    <submittedName>
        <fullName evidence="2">Uncharacterized protein</fullName>
    </submittedName>
</protein>
<feature type="transmembrane region" description="Helical" evidence="1">
    <location>
        <begin position="6"/>
        <end position="25"/>
    </location>
</feature>
<dbReference type="Proteomes" id="UP001597438">
    <property type="component" value="Unassembled WGS sequence"/>
</dbReference>
<dbReference type="RefSeq" id="WP_251739633.1">
    <property type="nucleotide sequence ID" value="NZ_JBHUOJ010000004.1"/>
</dbReference>
<evidence type="ECO:0000313" key="3">
    <source>
        <dbReference type="Proteomes" id="UP001597438"/>
    </source>
</evidence>
<accession>A0ABW5WZQ0</accession>